<proteinExistence type="predicted"/>
<reference evidence="1" key="1">
    <citation type="submission" date="2023-02" db="EMBL/GenBank/DDBJ databases">
        <title>Detection, antimicrobial susceptibility and genomic characterization of NDM-producing species of Morganellaceae, Yersiniaceae, and Enterobacteriaceae other than Klebsiella.</title>
        <authorList>
            <person name="Camargo C.H."/>
            <person name="Sacchi C.T."/>
            <person name="Campos K.R."/>
        </authorList>
    </citation>
    <scope>NUCLEOTIDE SEQUENCE</scope>
    <source>
        <strain evidence="1">1189_21</strain>
    </source>
</reference>
<gene>
    <name evidence="1" type="ORF">OSC06_16660</name>
</gene>
<name>A0AAE4JQ48_MORMO</name>
<evidence type="ECO:0000313" key="2">
    <source>
        <dbReference type="Proteomes" id="UP001182247"/>
    </source>
</evidence>
<dbReference type="AlphaFoldDB" id="A0AAE4JQ48"/>
<dbReference type="RefSeq" id="WP_036421700.1">
    <property type="nucleotide sequence ID" value="NZ_CAXOPL010000023.1"/>
</dbReference>
<comment type="caution">
    <text evidence="1">The sequence shown here is derived from an EMBL/GenBank/DDBJ whole genome shotgun (WGS) entry which is preliminary data.</text>
</comment>
<protein>
    <submittedName>
        <fullName evidence="1">Uncharacterized protein</fullName>
    </submittedName>
</protein>
<dbReference type="EMBL" id="JAPKIY010000033">
    <property type="protein sequence ID" value="MDS0899591.1"/>
    <property type="molecule type" value="Genomic_DNA"/>
</dbReference>
<evidence type="ECO:0000313" key="1">
    <source>
        <dbReference type="EMBL" id="MDS0899591.1"/>
    </source>
</evidence>
<dbReference type="Proteomes" id="UP001182247">
    <property type="component" value="Unassembled WGS sequence"/>
</dbReference>
<organism evidence="1 2">
    <name type="scientific">Morganella morganii</name>
    <name type="common">Proteus morganii</name>
    <dbReference type="NCBI Taxonomy" id="582"/>
    <lineage>
        <taxon>Bacteria</taxon>
        <taxon>Pseudomonadati</taxon>
        <taxon>Pseudomonadota</taxon>
        <taxon>Gammaproteobacteria</taxon>
        <taxon>Enterobacterales</taxon>
        <taxon>Morganellaceae</taxon>
        <taxon>Morganella</taxon>
    </lineage>
</organism>
<sequence>MLTLNKIKNEATMFRERIEKCDKNQTPLVIDCFPIMSCKLSSMLLAYHFLTLWPESEITGISAATGRQQQITHYWLEINDIVIDITGDQYNLISDNELNKKIIAYRPFPAVHVISSKKSYLYTLFKVKETEKFTADFPTIGEDFIEEMKFSYNKLMGNT</sequence>
<accession>A0AAE4JQ48</accession>